<dbReference type="SUPFAM" id="SSF160527">
    <property type="entry name" value="V-type ATPase subunit E-like"/>
    <property type="match status" value="1"/>
</dbReference>
<dbReference type="RefSeq" id="WP_011372109.1">
    <property type="nucleotide sequence ID" value="NC_007575.1"/>
</dbReference>
<feature type="coiled-coil region" evidence="8">
    <location>
        <begin position="133"/>
        <end position="160"/>
    </location>
</feature>
<dbReference type="STRING" id="326298.Suden_0474"/>
<keyword evidence="4" id="KW-0813">Transport</keyword>
<keyword evidence="10" id="KW-0966">Cell projection</keyword>
<dbReference type="PANTHER" id="PTHR34982">
    <property type="entry name" value="YOP PROTEINS TRANSLOCATION PROTEIN L"/>
    <property type="match status" value="1"/>
</dbReference>
<dbReference type="GO" id="GO:0044781">
    <property type="term" value="P:bacterial-type flagellum organization"/>
    <property type="evidence" value="ECO:0007669"/>
    <property type="project" value="UniProtKB-KW"/>
</dbReference>
<evidence type="ECO:0000259" key="9">
    <source>
        <dbReference type="Pfam" id="PF02108"/>
    </source>
</evidence>
<comment type="similarity">
    <text evidence="2">Belongs to the FliH family.</text>
</comment>
<evidence type="ECO:0000256" key="7">
    <source>
        <dbReference type="ARBA" id="ARBA00023225"/>
    </source>
</evidence>
<dbReference type="Proteomes" id="UP000002714">
    <property type="component" value="Chromosome"/>
</dbReference>
<keyword evidence="11" id="KW-1185">Reference proteome</keyword>
<dbReference type="GO" id="GO:0005829">
    <property type="term" value="C:cytosol"/>
    <property type="evidence" value="ECO:0007669"/>
    <property type="project" value="TreeGrafter"/>
</dbReference>
<evidence type="ECO:0000256" key="2">
    <source>
        <dbReference type="ARBA" id="ARBA00006602"/>
    </source>
</evidence>
<evidence type="ECO:0000256" key="4">
    <source>
        <dbReference type="ARBA" id="ARBA00022448"/>
    </source>
</evidence>
<feature type="domain" description="Flagellar assembly protein FliH/Type III secretion system HrpE" evidence="9">
    <location>
        <begin position="132"/>
        <end position="257"/>
    </location>
</feature>
<keyword evidence="10" id="KW-0969">Cilium</keyword>
<dbReference type="HOGENOM" id="CLU_085668_0_0_7"/>
<keyword evidence="5" id="KW-1005">Bacterial flagellum biogenesis</keyword>
<dbReference type="PANTHER" id="PTHR34982:SF1">
    <property type="entry name" value="FLAGELLAR ASSEMBLY PROTEIN FLIH"/>
    <property type="match status" value="1"/>
</dbReference>
<evidence type="ECO:0000256" key="5">
    <source>
        <dbReference type="ARBA" id="ARBA00022795"/>
    </source>
</evidence>
<dbReference type="InterPro" id="IPR051472">
    <property type="entry name" value="T3SS_Stator/FliH"/>
</dbReference>
<dbReference type="EMBL" id="CP000153">
    <property type="protein sequence ID" value="ABB43755.1"/>
    <property type="molecule type" value="Genomic_DNA"/>
</dbReference>
<accession>Q30TC6</accession>
<organism evidence="10 11">
    <name type="scientific">Sulfurimonas denitrificans (strain ATCC 33889 / DSM 1251)</name>
    <name type="common">Thiomicrospira denitrificans (strain ATCC 33889 / DSM 1251)</name>
    <dbReference type="NCBI Taxonomy" id="326298"/>
    <lineage>
        <taxon>Bacteria</taxon>
        <taxon>Pseudomonadati</taxon>
        <taxon>Campylobacterota</taxon>
        <taxon>Epsilonproteobacteria</taxon>
        <taxon>Campylobacterales</taxon>
        <taxon>Sulfurimonadaceae</taxon>
        <taxon>Sulfurimonas</taxon>
    </lineage>
</organism>
<keyword evidence="8" id="KW-0175">Coiled coil</keyword>
<dbReference type="Pfam" id="PF02108">
    <property type="entry name" value="FliH"/>
    <property type="match status" value="1"/>
</dbReference>
<evidence type="ECO:0000313" key="10">
    <source>
        <dbReference type="EMBL" id="ABB43755.1"/>
    </source>
</evidence>
<proteinExistence type="inferred from homology"/>
<keyword evidence="6" id="KW-0653">Protein transport</keyword>
<gene>
    <name evidence="10" type="ordered locus">Suden_0474</name>
</gene>
<comment type="function">
    <text evidence="1">Needed for flagellar regrowth and assembly.</text>
</comment>
<dbReference type="OrthoDB" id="5347569at2"/>
<evidence type="ECO:0000256" key="6">
    <source>
        <dbReference type="ARBA" id="ARBA00022927"/>
    </source>
</evidence>
<keyword evidence="7" id="KW-1006">Bacterial flagellum protein export</keyword>
<protein>
    <recommendedName>
        <fullName evidence="3">Flagellar assembly protein FliH</fullName>
    </recommendedName>
</protein>
<dbReference type="KEGG" id="tdn:Suden_0474"/>
<evidence type="ECO:0000256" key="8">
    <source>
        <dbReference type="SAM" id="Coils"/>
    </source>
</evidence>
<dbReference type="NCBIfam" id="NF005196">
    <property type="entry name" value="PRK06669.1-1"/>
    <property type="match status" value="1"/>
</dbReference>
<evidence type="ECO:0000313" key="11">
    <source>
        <dbReference type="Proteomes" id="UP000002714"/>
    </source>
</evidence>
<evidence type="ECO:0000256" key="1">
    <source>
        <dbReference type="ARBA" id="ARBA00003041"/>
    </source>
</evidence>
<sequence>MTNIISSEKINRHKVDKYNFKVLSVTEELNTEIPQSNVFANDSFVDNNESIKEREVDSSSMTQSSKDSLIESLLNKTDEMSSNFIKLQMKLENMTQEHKEELQKTKEDSFALGIEAGVEKALKDDKNSIASVMTQYNASIQKLEKNATEFESALEKIKEELIGAALDISKEVLKVELSENSHKVAILLAKELIKELQTSSKITLRVNSKDHGEVSQALGSLAHVEIISDSAVSVGGVIAISEAGNIDAQISKRFERVKRAALSE</sequence>
<dbReference type="AlphaFoldDB" id="Q30TC6"/>
<evidence type="ECO:0000256" key="3">
    <source>
        <dbReference type="ARBA" id="ARBA00016507"/>
    </source>
</evidence>
<dbReference type="GO" id="GO:0015031">
    <property type="term" value="P:protein transport"/>
    <property type="evidence" value="ECO:0007669"/>
    <property type="project" value="UniProtKB-KW"/>
</dbReference>
<reference evidence="10 11" key="1">
    <citation type="journal article" date="2008" name="Appl. Environ. Microbiol.">
        <title>Genome of the epsilonproteobacterial chemolithoautotroph Sulfurimonas denitrificans.</title>
        <authorList>
            <person name="Sievert S.M."/>
            <person name="Scott K.M."/>
            <person name="Klotz M.G."/>
            <person name="Chain P.S.G."/>
            <person name="Hauser L.J."/>
            <person name="Hemp J."/>
            <person name="Huegler M."/>
            <person name="Land M."/>
            <person name="Lapidus A."/>
            <person name="Larimer F.W."/>
            <person name="Lucas S."/>
            <person name="Malfatti S.A."/>
            <person name="Meyer F."/>
            <person name="Paulsen I.T."/>
            <person name="Ren Q."/>
            <person name="Simon J."/>
            <person name="Bailey K."/>
            <person name="Diaz E."/>
            <person name="Fitzpatrick K.A."/>
            <person name="Glover B."/>
            <person name="Gwatney N."/>
            <person name="Korajkic A."/>
            <person name="Long A."/>
            <person name="Mobberley J.M."/>
            <person name="Pantry S.N."/>
            <person name="Pazder G."/>
            <person name="Peterson S."/>
            <person name="Quintanilla J.D."/>
            <person name="Sprinkle R."/>
            <person name="Stephens J."/>
            <person name="Thomas P."/>
            <person name="Vaughn R."/>
            <person name="Weber M.J."/>
            <person name="Wooten L.L."/>
        </authorList>
    </citation>
    <scope>NUCLEOTIDE SEQUENCE [LARGE SCALE GENOMIC DNA]</scope>
    <source>
        <strain evidence="11">ATCC 33889 / DSM 1251</strain>
    </source>
</reference>
<dbReference type="InterPro" id="IPR018035">
    <property type="entry name" value="Flagellar_FliH/T3SS_HrpE"/>
</dbReference>
<name>Q30TC6_SULDN</name>
<keyword evidence="10" id="KW-0282">Flagellum</keyword>
<dbReference type="eggNOG" id="COG1317">
    <property type="taxonomic scope" value="Bacteria"/>
</dbReference>